<comment type="similarity">
    <text evidence="3">In the N-terminal section; belongs to the AAA ATPase family.</text>
</comment>
<comment type="function">
    <text evidence="14">Acts as a processive, ATP-dependent zinc metallopeptidase for both cytoplasmic and membrane proteins. Plays a role in the quality control of integral membrane proteins.</text>
</comment>
<keyword evidence="8 14" id="KW-0378">Hydrolase</keyword>
<dbReference type="EMBL" id="CP014227">
    <property type="protein sequence ID" value="AMD85027.1"/>
    <property type="molecule type" value="Genomic_DNA"/>
</dbReference>
<comment type="similarity">
    <text evidence="15">Belongs to the AAA ATPase family.</text>
</comment>
<organism evidence="19 21">
    <name type="scientific">Capnocytophaga haemolytica</name>
    <dbReference type="NCBI Taxonomy" id="45243"/>
    <lineage>
        <taxon>Bacteria</taxon>
        <taxon>Pseudomonadati</taxon>
        <taxon>Bacteroidota</taxon>
        <taxon>Flavobacteriia</taxon>
        <taxon>Flavobacteriales</taxon>
        <taxon>Flavobacteriaceae</taxon>
        <taxon>Capnocytophaga</taxon>
    </lineage>
</organism>
<evidence type="ECO:0000256" key="14">
    <source>
        <dbReference type="HAMAP-Rule" id="MF_01458"/>
    </source>
</evidence>
<reference evidence="18 20" key="1">
    <citation type="submission" date="2016-02" db="EMBL/GenBank/DDBJ databases">
        <authorList>
            <person name="Holder M.E."/>
            <person name="Ajami N.J."/>
            <person name="Petrosino J.F."/>
        </authorList>
    </citation>
    <scope>NUCLEOTIDE SEQUENCE [LARGE SCALE GENOMIC DNA]</scope>
    <source>
        <strain evidence="18 20">CCUG 32990</strain>
    </source>
</reference>
<feature type="transmembrane region" description="Helical" evidence="14">
    <location>
        <begin position="27"/>
        <end position="50"/>
    </location>
</feature>
<comment type="subunit">
    <text evidence="14">Homohexamer.</text>
</comment>
<dbReference type="Proteomes" id="UP000215539">
    <property type="component" value="Chromosome 1"/>
</dbReference>
<keyword evidence="11 14" id="KW-1133">Transmembrane helix</keyword>
<dbReference type="InterPro" id="IPR000642">
    <property type="entry name" value="Peptidase_M41"/>
</dbReference>
<comment type="similarity">
    <text evidence="2 14">In the C-terminal section; belongs to the peptidase M41 family.</text>
</comment>
<keyword evidence="13 14" id="KW-0472">Membrane</keyword>
<accession>A0AAX2GWB2</accession>
<evidence type="ECO:0000256" key="3">
    <source>
        <dbReference type="ARBA" id="ARBA00010550"/>
    </source>
</evidence>
<evidence type="ECO:0000313" key="19">
    <source>
        <dbReference type="EMBL" id="SNV05684.1"/>
    </source>
</evidence>
<comment type="subcellular location">
    <subcellularLocation>
        <location evidence="14">Cell membrane</location>
        <topology evidence="14">Multi-pass membrane protein</topology>
        <orientation evidence="14">Cytoplasmic side</orientation>
    </subcellularLocation>
    <subcellularLocation>
        <location evidence="1">Membrane</location>
        <topology evidence="1">Multi-pass membrane protein</topology>
    </subcellularLocation>
</comment>
<evidence type="ECO:0000256" key="1">
    <source>
        <dbReference type="ARBA" id="ARBA00004141"/>
    </source>
</evidence>
<evidence type="ECO:0000256" key="8">
    <source>
        <dbReference type="ARBA" id="ARBA00022801"/>
    </source>
</evidence>
<keyword evidence="20" id="KW-1185">Reference proteome</keyword>
<proteinExistence type="inferred from homology"/>
<dbReference type="CDD" id="cd19501">
    <property type="entry name" value="RecA-like_FtsH"/>
    <property type="match status" value="1"/>
</dbReference>
<keyword evidence="9 14" id="KW-0862">Zinc</keyword>
<feature type="region of interest" description="Disordered" evidence="16">
    <location>
        <begin position="663"/>
        <end position="689"/>
    </location>
</feature>
<feature type="compositionally biased region" description="Polar residues" evidence="16">
    <location>
        <begin position="675"/>
        <end position="689"/>
    </location>
</feature>
<keyword evidence="4 14" id="KW-0645">Protease</keyword>
<dbReference type="PROSITE" id="PS00674">
    <property type="entry name" value="AAA"/>
    <property type="match status" value="1"/>
</dbReference>
<dbReference type="FunFam" id="3.40.50.300:FF:000001">
    <property type="entry name" value="ATP-dependent zinc metalloprotease FtsH"/>
    <property type="match status" value="1"/>
</dbReference>
<sequence length="689" mass="76106">MAENNINNNATNNSNNTNNNKPRFSAYWLYALLLAILLGFNFYSGGALWVQTKEIPQSKFEEFLSNGDVAKIVIVDRKEAKVFLTPDALKKEEHKDLKNSNSIFQGSNSSEIPQYKFELGDLSNFERDVKQIIKDNNLTTTIENKTNDTTLIDLLMSILPFAFLILIWVYVMRRMGGGGMAGGLFGIGKSRAKMFDETKVTKVTFADVAGLEGAKEEVQEIVDFLKNPDKYTALGGKIPRGALLVGPPGTGKTLLAKAVAGEAEVPFFSLSGSDFVEMFVGVGASRVRDLFKQAKEKSPCIIFIDEIDAIGRARGKNVMTGANDERENTLNQLLTEMDGFGSHTNIIVLAATNRADILDKALMRAGRFDRQIYVELPNLNERKEIFKVHLKPIKAAEELDVDFLAKQTPGFSGADIANVCNEAALIAARKGKQAVSKQEFLDAVDRIIGGLEKKSKIITPEEREAIAFHEAGHATVSWLLEHAAPLVKVTIVPRGQSLGAAWYLPEERQLVRTDQILDEMCAALGGRAAEKVIFNQISTGALSDLEKVTKQARAMVTIYGLNDVIGNLTYYDSSGQADYNFTKPYSEKTALLIDEEVSKIIEAQYQRAIQILSEHREQLTQLATLLLEREVIFRDDLVAIFGERKFKTAEEKIAEAEEKKKALQTEVGDDENEAAATTLNPDGSITVKS</sequence>
<dbReference type="InterPro" id="IPR003959">
    <property type="entry name" value="ATPase_AAA_core"/>
</dbReference>
<dbReference type="KEGG" id="chg:AXF12_05545"/>
<dbReference type="Pfam" id="PF17862">
    <property type="entry name" value="AAA_lid_3"/>
    <property type="match status" value="1"/>
</dbReference>
<evidence type="ECO:0000256" key="4">
    <source>
        <dbReference type="ARBA" id="ARBA00022670"/>
    </source>
</evidence>
<dbReference type="SUPFAM" id="SSF52540">
    <property type="entry name" value="P-loop containing nucleoside triphosphate hydrolases"/>
    <property type="match status" value="1"/>
</dbReference>
<comment type="cofactor">
    <cofactor evidence="14">
        <name>Zn(2+)</name>
        <dbReference type="ChEBI" id="CHEBI:29105"/>
    </cofactor>
    <text evidence="14">Binds 1 zinc ion per subunit.</text>
</comment>
<dbReference type="Gene3D" id="1.20.58.760">
    <property type="entry name" value="Peptidase M41"/>
    <property type="match status" value="1"/>
</dbReference>
<dbReference type="InterPro" id="IPR011546">
    <property type="entry name" value="Pept_M41_FtsH_extracell"/>
</dbReference>
<evidence type="ECO:0000256" key="12">
    <source>
        <dbReference type="ARBA" id="ARBA00023049"/>
    </source>
</evidence>
<evidence type="ECO:0000256" key="16">
    <source>
        <dbReference type="SAM" id="MobiDB-lite"/>
    </source>
</evidence>
<dbReference type="InterPro" id="IPR027417">
    <property type="entry name" value="P-loop_NTPase"/>
</dbReference>
<evidence type="ECO:0000256" key="15">
    <source>
        <dbReference type="RuleBase" id="RU003651"/>
    </source>
</evidence>
<dbReference type="GO" id="GO:0008270">
    <property type="term" value="F:zinc ion binding"/>
    <property type="evidence" value="ECO:0007669"/>
    <property type="project" value="UniProtKB-UniRule"/>
</dbReference>
<dbReference type="GO" id="GO:0006508">
    <property type="term" value="P:proteolysis"/>
    <property type="evidence" value="ECO:0007669"/>
    <property type="project" value="UniProtKB-KW"/>
</dbReference>
<dbReference type="GO" id="GO:0004176">
    <property type="term" value="F:ATP-dependent peptidase activity"/>
    <property type="evidence" value="ECO:0007669"/>
    <property type="project" value="InterPro"/>
</dbReference>
<dbReference type="Pfam" id="PF06480">
    <property type="entry name" value="FtsH_ext"/>
    <property type="match status" value="1"/>
</dbReference>
<evidence type="ECO:0000259" key="17">
    <source>
        <dbReference type="SMART" id="SM00382"/>
    </source>
</evidence>
<evidence type="ECO:0000256" key="11">
    <source>
        <dbReference type="ARBA" id="ARBA00022989"/>
    </source>
</evidence>
<dbReference type="FunFam" id="1.20.58.760:FF:000003">
    <property type="entry name" value="AFG3-like AAA ATPase 2"/>
    <property type="match status" value="1"/>
</dbReference>
<dbReference type="GO" id="GO:0030163">
    <property type="term" value="P:protein catabolic process"/>
    <property type="evidence" value="ECO:0007669"/>
    <property type="project" value="UniProtKB-UniRule"/>
</dbReference>
<keyword evidence="12 14" id="KW-0482">Metalloprotease</keyword>
<feature type="active site" evidence="14">
    <location>
        <position position="470"/>
    </location>
</feature>
<evidence type="ECO:0000256" key="2">
    <source>
        <dbReference type="ARBA" id="ARBA00010044"/>
    </source>
</evidence>
<dbReference type="Gene3D" id="1.10.8.60">
    <property type="match status" value="1"/>
</dbReference>
<dbReference type="HAMAP" id="MF_01458">
    <property type="entry name" value="FtsH"/>
    <property type="match status" value="1"/>
</dbReference>
<dbReference type="GO" id="GO:0005524">
    <property type="term" value="F:ATP binding"/>
    <property type="evidence" value="ECO:0007669"/>
    <property type="project" value="UniProtKB-UniRule"/>
</dbReference>
<keyword evidence="7 14" id="KW-0547">Nucleotide-binding</keyword>
<feature type="binding site" evidence="14">
    <location>
        <position position="469"/>
    </location>
    <ligand>
        <name>Zn(2+)</name>
        <dbReference type="ChEBI" id="CHEBI:29105"/>
        <note>catalytic</note>
    </ligand>
</feature>
<feature type="domain" description="AAA+ ATPase" evidence="17">
    <location>
        <begin position="238"/>
        <end position="378"/>
    </location>
</feature>
<reference evidence="19 21" key="2">
    <citation type="submission" date="2017-06" db="EMBL/GenBank/DDBJ databases">
        <authorList>
            <consortium name="Pathogen Informatics"/>
        </authorList>
    </citation>
    <scope>NUCLEOTIDE SEQUENCE [LARGE SCALE GENOMIC DNA]</scope>
    <source>
        <strain evidence="19 21">NCTC12947</strain>
    </source>
</reference>
<dbReference type="Pfam" id="PF00004">
    <property type="entry name" value="AAA"/>
    <property type="match status" value="1"/>
</dbReference>
<dbReference type="InterPro" id="IPR050928">
    <property type="entry name" value="ATP-dep_Zn_Metalloprotease"/>
</dbReference>
<dbReference type="GO" id="GO:0016887">
    <property type="term" value="F:ATP hydrolysis activity"/>
    <property type="evidence" value="ECO:0007669"/>
    <property type="project" value="UniProtKB-UniRule"/>
</dbReference>
<dbReference type="InterPro" id="IPR037219">
    <property type="entry name" value="Peptidase_M41-like"/>
</dbReference>
<dbReference type="Proteomes" id="UP000065822">
    <property type="component" value="Chromosome"/>
</dbReference>
<dbReference type="SUPFAM" id="SSF140990">
    <property type="entry name" value="FtsH protease domain-like"/>
    <property type="match status" value="1"/>
</dbReference>
<dbReference type="AlphaFoldDB" id="A0AAX2GWB2"/>
<dbReference type="SMART" id="SM00382">
    <property type="entry name" value="AAA"/>
    <property type="match status" value="1"/>
</dbReference>
<feature type="binding site" evidence="14">
    <location>
        <position position="544"/>
    </location>
    <ligand>
        <name>Zn(2+)</name>
        <dbReference type="ChEBI" id="CHEBI:29105"/>
        <note>catalytic</note>
    </ligand>
</feature>
<dbReference type="RefSeq" id="WP_066429051.1">
    <property type="nucleotide sequence ID" value="NZ_CP014227.1"/>
</dbReference>
<name>A0AAX2GWB2_9FLAO</name>
<evidence type="ECO:0000256" key="9">
    <source>
        <dbReference type="ARBA" id="ARBA00022833"/>
    </source>
</evidence>
<evidence type="ECO:0000313" key="20">
    <source>
        <dbReference type="Proteomes" id="UP000065822"/>
    </source>
</evidence>
<dbReference type="Gene3D" id="3.40.50.300">
    <property type="entry name" value="P-loop containing nucleotide triphosphate hydrolases"/>
    <property type="match status" value="1"/>
</dbReference>
<evidence type="ECO:0000313" key="21">
    <source>
        <dbReference type="Proteomes" id="UP000215539"/>
    </source>
</evidence>
<protein>
    <recommendedName>
        <fullName evidence="14">ATP-dependent zinc metalloprotease FtsH</fullName>
        <ecNumber evidence="14">3.4.24.-</ecNumber>
    </recommendedName>
</protein>
<dbReference type="NCBIfam" id="TIGR01241">
    <property type="entry name" value="FtsH_fam"/>
    <property type="match status" value="1"/>
</dbReference>
<feature type="binding site" evidence="14">
    <location>
        <position position="473"/>
    </location>
    <ligand>
        <name>Zn(2+)</name>
        <dbReference type="ChEBI" id="CHEBI:29105"/>
        <note>catalytic</note>
    </ligand>
</feature>
<keyword evidence="10 14" id="KW-0067">ATP-binding</keyword>
<evidence type="ECO:0000256" key="10">
    <source>
        <dbReference type="ARBA" id="ARBA00022840"/>
    </source>
</evidence>
<keyword evidence="5 14" id="KW-0812">Transmembrane</keyword>
<dbReference type="PANTHER" id="PTHR43655:SF2">
    <property type="entry name" value="AFG3 LIKE MATRIX AAA PEPTIDASE SUBUNIT 2, ISOFORM A"/>
    <property type="match status" value="1"/>
</dbReference>
<dbReference type="Gene3D" id="3.40.1690.20">
    <property type="match status" value="1"/>
</dbReference>
<keyword evidence="14" id="KW-1003">Cell membrane</keyword>
<dbReference type="PANTHER" id="PTHR43655">
    <property type="entry name" value="ATP-DEPENDENT PROTEASE"/>
    <property type="match status" value="1"/>
</dbReference>
<dbReference type="GO" id="GO:0005886">
    <property type="term" value="C:plasma membrane"/>
    <property type="evidence" value="ECO:0007669"/>
    <property type="project" value="UniProtKB-SubCell"/>
</dbReference>
<evidence type="ECO:0000313" key="18">
    <source>
        <dbReference type="EMBL" id="AMD85027.1"/>
    </source>
</evidence>
<feature type="binding site" evidence="14">
    <location>
        <begin position="246"/>
        <end position="253"/>
    </location>
    <ligand>
        <name>ATP</name>
        <dbReference type="ChEBI" id="CHEBI:30616"/>
    </ligand>
</feature>
<feature type="transmembrane region" description="Helical" evidence="14">
    <location>
        <begin position="151"/>
        <end position="171"/>
    </location>
</feature>
<evidence type="ECO:0000256" key="5">
    <source>
        <dbReference type="ARBA" id="ARBA00022692"/>
    </source>
</evidence>
<evidence type="ECO:0000256" key="7">
    <source>
        <dbReference type="ARBA" id="ARBA00022741"/>
    </source>
</evidence>
<dbReference type="InterPro" id="IPR041569">
    <property type="entry name" value="AAA_lid_3"/>
</dbReference>
<dbReference type="GO" id="GO:0004222">
    <property type="term" value="F:metalloendopeptidase activity"/>
    <property type="evidence" value="ECO:0007669"/>
    <property type="project" value="InterPro"/>
</dbReference>
<dbReference type="InterPro" id="IPR003960">
    <property type="entry name" value="ATPase_AAA_CS"/>
</dbReference>
<comment type="similarity">
    <text evidence="14">In the central section; belongs to the AAA ATPase family.</text>
</comment>
<dbReference type="FunFam" id="1.10.8.60:FF:000019">
    <property type="entry name" value="AFG3-like AAA ATPase 2"/>
    <property type="match status" value="1"/>
</dbReference>
<dbReference type="EMBL" id="LT906449">
    <property type="protein sequence ID" value="SNV05684.1"/>
    <property type="molecule type" value="Genomic_DNA"/>
</dbReference>
<dbReference type="InterPro" id="IPR003593">
    <property type="entry name" value="AAA+_ATPase"/>
</dbReference>
<gene>
    <name evidence="14 19" type="primary">ftsH</name>
    <name evidence="18" type="ORF">AXF12_05545</name>
    <name evidence="19" type="ORF">SAMEA44541418_00614</name>
</gene>
<dbReference type="Pfam" id="PF01434">
    <property type="entry name" value="Peptidase_M41"/>
    <property type="match status" value="1"/>
</dbReference>
<dbReference type="EC" id="3.4.24.-" evidence="14"/>
<evidence type="ECO:0000256" key="13">
    <source>
        <dbReference type="ARBA" id="ARBA00023136"/>
    </source>
</evidence>
<dbReference type="InterPro" id="IPR005936">
    <property type="entry name" value="FtsH"/>
</dbReference>
<keyword evidence="6 14" id="KW-0479">Metal-binding</keyword>
<evidence type="ECO:0000256" key="6">
    <source>
        <dbReference type="ARBA" id="ARBA00022723"/>
    </source>
</evidence>